<dbReference type="AlphaFoldDB" id="A0A2R6R257"/>
<keyword evidence="7 9" id="KW-0627">Porphyrin biosynthesis</keyword>
<dbReference type="InterPro" id="IPR036291">
    <property type="entry name" value="NAD(P)-bd_dom_sf"/>
</dbReference>
<dbReference type="InterPro" id="IPR000343">
    <property type="entry name" value="4pyrrol_synth_GluRdtase"/>
</dbReference>
<dbReference type="SUPFAM" id="SSF51735">
    <property type="entry name" value="NAD(P)-binding Rossmann-fold domains"/>
    <property type="match status" value="1"/>
</dbReference>
<dbReference type="EC" id="1.2.1.70" evidence="3 9"/>
<dbReference type="InterPro" id="IPR018214">
    <property type="entry name" value="GluRdtase_CS"/>
</dbReference>
<dbReference type="InterPro" id="IPR015895">
    <property type="entry name" value="4pyrrol_synth_GluRdtase_N"/>
</dbReference>
<dbReference type="InterPro" id="IPR006151">
    <property type="entry name" value="Shikm_DH/Glu-tRNA_Rdtase"/>
</dbReference>
<dbReference type="SUPFAM" id="SSF69075">
    <property type="entry name" value="Glutamyl tRNA-reductase dimerization domain"/>
    <property type="match status" value="1"/>
</dbReference>
<dbReference type="GO" id="GO:0006782">
    <property type="term" value="P:protoporphyrinogen IX biosynthetic process"/>
    <property type="evidence" value="ECO:0007669"/>
    <property type="project" value="UniProtKB-UniPathway"/>
</dbReference>
<dbReference type="HAMAP" id="MF_00087">
    <property type="entry name" value="Glu_tRNA_reductase"/>
    <property type="match status" value="1"/>
</dbReference>
<keyword evidence="5 9" id="KW-0560">Oxidoreductase</keyword>
<dbReference type="OrthoDB" id="424281at2759"/>
<dbReference type="CDD" id="cd05213">
    <property type="entry name" value="NAD_bind_Glutamyl_tRNA_reduct"/>
    <property type="match status" value="1"/>
</dbReference>
<reference evidence="14" key="2">
    <citation type="journal article" date="2018" name="BMC Genomics">
        <title>A manually annotated Actinidia chinensis var. chinensis (kiwifruit) genome highlights the challenges associated with draft genomes and gene prediction in plants.</title>
        <authorList>
            <person name="Pilkington S.M."/>
            <person name="Crowhurst R."/>
            <person name="Hilario E."/>
            <person name="Nardozza S."/>
            <person name="Fraser L."/>
            <person name="Peng Y."/>
            <person name="Gunaseelan K."/>
            <person name="Simpson R."/>
            <person name="Tahir J."/>
            <person name="Deroles S.C."/>
            <person name="Templeton K."/>
            <person name="Luo Z."/>
            <person name="Davy M."/>
            <person name="Cheng C."/>
            <person name="McNeilage M."/>
            <person name="Scaglione D."/>
            <person name="Liu Y."/>
            <person name="Zhang Q."/>
            <person name="Datson P."/>
            <person name="De Silva N."/>
            <person name="Gardiner S.E."/>
            <person name="Bassett H."/>
            <person name="Chagne D."/>
            <person name="McCallum J."/>
            <person name="Dzierzon H."/>
            <person name="Deng C."/>
            <person name="Wang Y.Y."/>
            <person name="Barron L."/>
            <person name="Manako K."/>
            <person name="Bowen J."/>
            <person name="Foster T.M."/>
            <person name="Erridge Z.A."/>
            <person name="Tiffin H."/>
            <person name="Waite C.N."/>
            <person name="Davies K.M."/>
            <person name="Grierson E.P."/>
            <person name="Laing W.A."/>
            <person name="Kirk R."/>
            <person name="Chen X."/>
            <person name="Wood M."/>
            <person name="Montefiori M."/>
            <person name="Brummell D.A."/>
            <person name="Schwinn K.E."/>
            <person name="Catanach A."/>
            <person name="Fullerton C."/>
            <person name="Li D."/>
            <person name="Meiyalaghan S."/>
            <person name="Nieuwenhuizen N."/>
            <person name="Read N."/>
            <person name="Prakash R."/>
            <person name="Hunter D."/>
            <person name="Zhang H."/>
            <person name="McKenzie M."/>
            <person name="Knabel M."/>
            <person name="Harris A."/>
            <person name="Allan A.C."/>
            <person name="Gleave A."/>
            <person name="Chen A."/>
            <person name="Janssen B.J."/>
            <person name="Plunkett B."/>
            <person name="Ampomah-Dwamena C."/>
            <person name="Voogd C."/>
            <person name="Leif D."/>
            <person name="Lafferty D."/>
            <person name="Souleyre E.J.F."/>
            <person name="Varkonyi-Gasic E."/>
            <person name="Gambi F."/>
            <person name="Hanley J."/>
            <person name="Yao J.L."/>
            <person name="Cheung J."/>
            <person name="David K.M."/>
            <person name="Warren B."/>
            <person name="Marsh K."/>
            <person name="Snowden K.C."/>
            <person name="Lin-Wang K."/>
            <person name="Brian L."/>
            <person name="Martinez-Sanchez M."/>
            <person name="Wang M."/>
            <person name="Ileperuma N."/>
            <person name="Macnee N."/>
            <person name="Campin R."/>
            <person name="McAtee P."/>
            <person name="Drummond R.S.M."/>
            <person name="Espley R.V."/>
            <person name="Ireland H.S."/>
            <person name="Wu R."/>
            <person name="Atkinson R.G."/>
            <person name="Karunairetnam S."/>
            <person name="Bulley S."/>
            <person name="Chunkath S."/>
            <person name="Hanley Z."/>
            <person name="Storey R."/>
            <person name="Thrimawithana A.H."/>
            <person name="Thomson S."/>
            <person name="David C."/>
            <person name="Testolin R."/>
            <person name="Huang H."/>
            <person name="Hellens R.P."/>
            <person name="Schaffer R.J."/>
        </authorList>
    </citation>
    <scope>NUCLEOTIDE SEQUENCE [LARGE SCALE GENOMIC DNA]</scope>
    <source>
        <strain evidence="14">cv. Red5</strain>
    </source>
</reference>
<dbReference type="InterPro" id="IPR036453">
    <property type="entry name" value="GluRdtase_dimer_dom_sf"/>
</dbReference>
<dbReference type="Pfam" id="PF01488">
    <property type="entry name" value="Shikimate_DH"/>
    <property type="match status" value="1"/>
</dbReference>
<dbReference type="SUPFAM" id="SSF69742">
    <property type="entry name" value="Glutamyl tRNA-reductase catalytic, N-terminal domain"/>
    <property type="match status" value="1"/>
</dbReference>
<dbReference type="STRING" id="1590841.A0A2R6R257"/>
<evidence type="ECO:0000313" key="14">
    <source>
        <dbReference type="Proteomes" id="UP000241394"/>
    </source>
</evidence>
<dbReference type="InterPro" id="IPR036343">
    <property type="entry name" value="GluRdtase_N_sf"/>
</dbReference>
<comment type="pathway">
    <text evidence="1 9">Porphyrin-containing compound metabolism; protoporphyrin-IX biosynthesis; 5-aminolevulinate from L-glutamyl-tRNA(Glu): step 1/2.</text>
</comment>
<evidence type="ECO:0000259" key="10">
    <source>
        <dbReference type="Pfam" id="PF00745"/>
    </source>
</evidence>
<dbReference type="Proteomes" id="UP000241394">
    <property type="component" value="Chromosome LG10"/>
</dbReference>
<evidence type="ECO:0000256" key="4">
    <source>
        <dbReference type="ARBA" id="ARBA00022857"/>
    </source>
</evidence>
<feature type="domain" description="Quinate/shikimate 5-dehydrogenase/glutamyl-tRNA reductase" evidence="11">
    <location>
        <begin position="282"/>
        <end position="413"/>
    </location>
</feature>
<dbReference type="GO" id="GO:0015995">
    <property type="term" value="P:chlorophyll biosynthetic process"/>
    <property type="evidence" value="ECO:0007669"/>
    <property type="project" value="UniProtKB-KW"/>
</dbReference>
<dbReference type="Gene3D" id="3.30.460.30">
    <property type="entry name" value="Glutamyl-tRNA reductase, N-terminal domain"/>
    <property type="match status" value="1"/>
</dbReference>
<dbReference type="FunFam" id="3.30.460.30:FF:000001">
    <property type="entry name" value="Glutamyl-tRNA reductase"/>
    <property type="match status" value="1"/>
</dbReference>
<dbReference type="InParanoid" id="A0A2R6R257"/>
<name>A0A2R6R257_ACTCC</name>
<protein>
    <recommendedName>
        <fullName evidence="3 9">Glutamyl-tRNA reductase</fullName>
        <ecNumber evidence="3 9">1.2.1.70</ecNumber>
    </recommendedName>
</protein>
<dbReference type="GO" id="GO:0008883">
    <property type="term" value="F:glutamyl-tRNA reductase activity"/>
    <property type="evidence" value="ECO:0007669"/>
    <property type="project" value="UniProtKB-EC"/>
</dbReference>
<evidence type="ECO:0000256" key="2">
    <source>
        <dbReference type="ARBA" id="ARBA00005916"/>
    </source>
</evidence>
<dbReference type="GO" id="GO:0050661">
    <property type="term" value="F:NADP binding"/>
    <property type="evidence" value="ECO:0007669"/>
    <property type="project" value="InterPro"/>
</dbReference>
<dbReference type="PROSITE" id="PS00747">
    <property type="entry name" value="GLUTR"/>
    <property type="match status" value="1"/>
</dbReference>
<evidence type="ECO:0000256" key="9">
    <source>
        <dbReference type="RuleBase" id="RU000584"/>
    </source>
</evidence>
<accession>A0A2R6R257</accession>
<dbReference type="Gene3D" id="3.40.50.720">
    <property type="entry name" value="NAD(P)-binding Rossmann-like Domain"/>
    <property type="match status" value="1"/>
</dbReference>
<comment type="caution">
    <text evidence="13">The sequence shown here is derived from an EMBL/GenBank/DDBJ whole genome shotgun (WGS) entry which is preliminary data.</text>
</comment>
<dbReference type="Pfam" id="PF00745">
    <property type="entry name" value="GlutR_dimer"/>
    <property type="match status" value="1"/>
</dbReference>
<dbReference type="Pfam" id="PF05201">
    <property type="entry name" value="GlutR_N"/>
    <property type="match status" value="1"/>
</dbReference>
<evidence type="ECO:0000259" key="12">
    <source>
        <dbReference type="Pfam" id="PF05201"/>
    </source>
</evidence>
<evidence type="ECO:0000259" key="11">
    <source>
        <dbReference type="Pfam" id="PF01488"/>
    </source>
</evidence>
<comment type="catalytic activity">
    <reaction evidence="8 9">
        <text>(S)-4-amino-5-oxopentanoate + tRNA(Glu) + NADP(+) = L-glutamyl-tRNA(Glu) + NADPH + H(+)</text>
        <dbReference type="Rhea" id="RHEA:12344"/>
        <dbReference type="Rhea" id="RHEA-COMP:9663"/>
        <dbReference type="Rhea" id="RHEA-COMP:9680"/>
        <dbReference type="ChEBI" id="CHEBI:15378"/>
        <dbReference type="ChEBI" id="CHEBI:57501"/>
        <dbReference type="ChEBI" id="CHEBI:57783"/>
        <dbReference type="ChEBI" id="CHEBI:58349"/>
        <dbReference type="ChEBI" id="CHEBI:78442"/>
        <dbReference type="ChEBI" id="CHEBI:78520"/>
        <dbReference type="EC" id="1.2.1.70"/>
    </reaction>
</comment>
<reference evidence="13 14" key="1">
    <citation type="submission" date="2017-07" db="EMBL/GenBank/DDBJ databases">
        <title>An improved, manually edited Actinidia chinensis var. chinensis (kiwifruit) genome highlights the challenges associated with draft genomes and gene prediction in plants.</title>
        <authorList>
            <person name="Pilkington S."/>
            <person name="Crowhurst R."/>
            <person name="Hilario E."/>
            <person name="Nardozza S."/>
            <person name="Fraser L."/>
            <person name="Peng Y."/>
            <person name="Gunaseelan K."/>
            <person name="Simpson R."/>
            <person name="Tahir J."/>
            <person name="Deroles S."/>
            <person name="Templeton K."/>
            <person name="Luo Z."/>
            <person name="Davy M."/>
            <person name="Cheng C."/>
            <person name="Mcneilage M."/>
            <person name="Scaglione D."/>
            <person name="Liu Y."/>
            <person name="Zhang Q."/>
            <person name="Datson P."/>
            <person name="De Silva N."/>
            <person name="Gardiner S."/>
            <person name="Bassett H."/>
            <person name="Chagne D."/>
            <person name="Mccallum J."/>
            <person name="Dzierzon H."/>
            <person name="Deng C."/>
            <person name="Wang Y.-Y."/>
            <person name="Barron N."/>
            <person name="Manako K."/>
            <person name="Bowen J."/>
            <person name="Foster T."/>
            <person name="Erridge Z."/>
            <person name="Tiffin H."/>
            <person name="Waite C."/>
            <person name="Davies K."/>
            <person name="Grierson E."/>
            <person name="Laing W."/>
            <person name="Kirk R."/>
            <person name="Chen X."/>
            <person name="Wood M."/>
            <person name="Montefiori M."/>
            <person name="Brummell D."/>
            <person name="Schwinn K."/>
            <person name="Catanach A."/>
            <person name="Fullerton C."/>
            <person name="Li D."/>
            <person name="Meiyalaghan S."/>
            <person name="Nieuwenhuizen N."/>
            <person name="Read N."/>
            <person name="Prakash R."/>
            <person name="Hunter D."/>
            <person name="Zhang H."/>
            <person name="Mckenzie M."/>
            <person name="Knabel M."/>
            <person name="Harris A."/>
            <person name="Allan A."/>
            <person name="Chen A."/>
            <person name="Janssen B."/>
            <person name="Plunkett B."/>
            <person name="Dwamena C."/>
            <person name="Voogd C."/>
            <person name="Leif D."/>
            <person name="Lafferty D."/>
            <person name="Souleyre E."/>
            <person name="Varkonyi-Gasic E."/>
            <person name="Gambi F."/>
            <person name="Hanley J."/>
            <person name="Yao J.-L."/>
            <person name="Cheung J."/>
            <person name="David K."/>
            <person name="Warren B."/>
            <person name="Marsh K."/>
            <person name="Snowden K."/>
            <person name="Lin-Wang K."/>
            <person name="Brian L."/>
            <person name="Martinez-Sanchez M."/>
            <person name="Wang M."/>
            <person name="Ileperuma N."/>
            <person name="Macnee N."/>
            <person name="Campin R."/>
            <person name="Mcatee P."/>
            <person name="Drummond R."/>
            <person name="Espley R."/>
            <person name="Ireland H."/>
            <person name="Wu R."/>
            <person name="Atkinson R."/>
            <person name="Karunairetnam S."/>
            <person name="Bulley S."/>
            <person name="Chunkath S."/>
            <person name="Hanley Z."/>
            <person name="Storey R."/>
            <person name="Thrimawithana A."/>
            <person name="Thomson S."/>
            <person name="David C."/>
            <person name="Testolin R."/>
        </authorList>
    </citation>
    <scope>NUCLEOTIDE SEQUENCE [LARGE SCALE GENOMIC DNA]</scope>
    <source>
        <strain evidence="14">cv. Red5</strain>
        <tissue evidence="13">Young leaf</tissue>
    </source>
</reference>
<proteinExistence type="inferred from homology"/>
<dbReference type="Gramene" id="PSS19298">
    <property type="protein sequence ID" value="PSS19298"/>
    <property type="gene ID" value="CEY00_Acc11348"/>
</dbReference>
<evidence type="ECO:0000256" key="6">
    <source>
        <dbReference type="ARBA" id="ARBA00023171"/>
    </source>
</evidence>
<dbReference type="EMBL" id="NKQK01000010">
    <property type="protein sequence ID" value="PSS19298.1"/>
    <property type="molecule type" value="Genomic_DNA"/>
</dbReference>
<dbReference type="InterPro" id="IPR015896">
    <property type="entry name" value="4pyrrol_synth_GluRdtase_dimer"/>
</dbReference>
<evidence type="ECO:0000256" key="5">
    <source>
        <dbReference type="ARBA" id="ARBA00023002"/>
    </source>
</evidence>
<dbReference type="FunFam" id="3.40.50.720:FF:000031">
    <property type="entry name" value="Glutamyl-tRNA reductase"/>
    <property type="match status" value="1"/>
</dbReference>
<evidence type="ECO:0000256" key="1">
    <source>
        <dbReference type="ARBA" id="ARBA00005059"/>
    </source>
</evidence>
<organism evidence="13 14">
    <name type="scientific">Actinidia chinensis var. chinensis</name>
    <name type="common">Chinese soft-hair kiwi</name>
    <dbReference type="NCBI Taxonomy" id="1590841"/>
    <lineage>
        <taxon>Eukaryota</taxon>
        <taxon>Viridiplantae</taxon>
        <taxon>Streptophyta</taxon>
        <taxon>Embryophyta</taxon>
        <taxon>Tracheophyta</taxon>
        <taxon>Spermatophyta</taxon>
        <taxon>Magnoliopsida</taxon>
        <taxon>eudicotyledons</taxon>
        <taxon>Gunneridae</taxon>
        <taxon>Pentapetalae</taxon>
        <taxon>asterids</taxon>
        <taxon>Ericales</taxon>
        <taxon>Actinidiaceae</taxon>
        <taxon>Actinidia</taxon>
    </lineage>
</organism>
<evidence type="ECO:0000256" key="8">
    <source>
        <dbReference type="ARBA" id="ARBA00047464"/>
    </source>
</evidence>
<dbReference type="PANTHER" id="PTHR43120:SF1">
    <property type="entry name" value="GLUTAMYL-TRNA REDUCTASE 1, CHLOROPLASTIC"/>
    <property type="match status" value="1"/>
</dbReference>
<feature type="domain" description="Glutamyl-tRNA reductase N-terminal" evidence="12">
    <location>
        <begin position="98"/>
        <end position="248"/>
    </location>
</feature>
<dbReference type="NCBIfam" id="TIGR01035">
    <property type="entry name" value="hemA"/>
    <property type="match status" value="1"/>
</dbReference>
<comment type="similarity">
    <text evidence="2 9">Belongs to the glutamyl-tRNA reductase family.</text>
</comment>
<keyword evidence="14" id="KW-1185">Reference proteome</keyword>
<evidence type="ECO:0000256" key="3">
    <source>
        <dbReference type="ARBA" id="ARBA00012970"/>
    </source>
</evidence>
<sequence length="548" mass="60472">MAAPSGFGTSFAANRCPNLASSSVLLPSRFRFFPKLSKTETIASKTGLRFPPKYDGTSNALVRENKTDSKEIKFSSLELLKTSSANRYTKDRSSIVVIGLNVHTAPVEMREKLSIPEAQWPRAISELCALNHIDEAAVLSTCNRMEIYIVALSQHRGVKEVTDWMSKVSGVPVSELCQHRFLLYDKDATRHLFEVSTGLDSVVLGEGQILAQVKHVVKAVQGVPGFGRKISGLFKHAITLGKRVRTETNISMGSVSVSSAAVDLALMKLPESLYANTPESLYANTRVLVVGAGKMGKLVIKHLVAKGCTKMVVVNRTEDKVAAICKEIKDAEIVNKPLSEMLACAAEADVVFTSTTSETPLFSKEQVQKFPPVTYQIGGQRLFIDISVPRNVESCVSDVEGACVYNVDDLKDVVAANKEDRFQKAMEAQGIILEEVKQFEAWKDSLETVPTIKKLRAYAERIRASEVDKCLSKMGDDVTNKRKEAVHDLSASIVNKILHGPMQHLRCDDTRSLSEMLENMHALNRIFGLDPEISLLEEKIRAKFEQAQ</sequence>
<evidence type="ECO:0000256" key="7">
    <source>
        <dbReference type="ARBA" id="ARBA00023244"/>
    </source>
</evidence>
<dbReference type="PANTHER" id="PTHR43120">
    <property type="entry name" value="GLUTAMYL-TRNA REDUCTASE 1, CHLOROPLASTIC"/>
    <property type="match status" value="1"/>
</dbReference>
<gene>
    <name evidence="13" type="ORF">CEY00_Acc11348</name>
</gene>
<keyword evidence="6" id="KW-0149">Chlorophyll biosynthesis</keyword>
<evidence type="ECO:0000313" key="13">
    <source>
        <dbReference type="EMBL" id="PSS19298.1"/>
    </source>
</evidence>
<keyword evidence="4 9" id="KW-0521">NADP</keyword>
<dbReference type="UniPathway" id="UPA00251">
    <property type="reaction ID" value="UER00316"/>
</dbReference>
<feature type="domain" description="Tetrapyrrole biosynthesis glutamyl-tRNA reductase dimerisation" evidence="10">
    <location>
        <begin position="427"/>
        <end position="529"/>
    </location>
</feature>
<dbReference type="OMA" id="CVYNVDD"/>